<keyword evidence="8 12" id="KW-0238">DNA-binding</keyword>
<dbReference type="SUPFAM" id="SSF48024">
    <property type="entry name" value="N-terminal domain of DnaB helicase"/>
    <property type="match status" value="1"/>
</dbReference>
<dbReference type="PANTHER" id="PTHR30153">
    <property type="entry name" value="REPLICATIVE DNA HELICASE DNAB"/>
    <property type="match status" value="1"/>
</dbReference>
<evidence type="ECO:0000256" key="4">
    <source>
        <dbReference type="ARBA" id="ARBA00022741"/>
    </source>
</evidence>
<dbReference type="Gene3D" id="1.10.860.10">
    <property type="entry name" value="DNAb Helicase, Chain A"/>
    <property type="match status" value="1"/>
</dbReference>
<evidence type="ECO:0000256" key="13">
    <source>
        <dbReference type="SAM" id="MobiDB-lite"/>
    </source>
</evidence>
<dbReference type="InterPro" id="IPR027417">
    <property type="entry name" value="P-loop_NTPase"/>
</dbReference>
<dbReference type="RefSeq" id="WP_096600051.1">
    <property type="nucleotide sequence ID" value="NZ_OBEN01000001.1"/>
</dbReference>
<comment type="function">
    <text evidence="12">The main replicative DNA helicase, it participates in initiation and elongation during chromosome replication. Travels ahead of the DNA replisome, separating dsDNA into templates for DNA synthesis. A processive ATP-dependent 5'-3' DNA helicase it has DNA-dependent ATPase activity.</text>
</comment>
<name>A0A285NNQ2_9AQUI</name>
<keyword evidence="3 12" id="KW-0235">DNA replication</keyword>
<dbReference type="InterPro" id="IPR007693">
    <property type="entry name" value="DNA_helicase_DnaB-like_N"/>
</dbReference>
<gene>
    <name evidence="15" type="ORF">SAMN06265353_0133</name>
</gene>
<evidence type="ECO:0000256" key="10">
    <source>
        <dbReference type="ARBA" id="ARBA00048954"/>
    </source>
</evidence>
<evidence type="ECO:0000256" key="6">
    <source>
        <dbReference type="ARBA" id="ARBA00022806"/>
    </source>
</evidence>
<evidence type="ECO:0000256" key="12">
    <source>
        <dbReference type="RuleBase" id="RU362085"/>
    </source>
</evidence>
<comment type="similarity">
    <text evidence="1 12">Belongs to the helicase family. DnaB subfamily.</text>
</comment>
<dbReference type="GO" id="GO:0043139">
    <property type="term" value="F:5'-3' DNA helicase activity"/>
    <property type="evidence" value="ECO:0007669"/>
    <property type="project" value="UniProtKB-EC"/>
</dbReference>
<dbReference type="InterPro" id="IPR007692">
    <property type="entry name" value="DNA_helicase_DnaB"/>
</dbReference>
<keyword evidence="6 12" id="KW-0347">Helicase</keyword>
<dbReference type="InterPro" id="IPR016136">
    <property type="entry name" value="DNA_helicase_N/primase_C"/>
</dbReference>
<evidence type="ECO:0000256" key="5">
    <source>
        <dbReference type="ARBA" id="ARBA00022801"/>
    </source>
</evidence>
<dbReference type="GO" id="GO:0005524">
    <property type="term" value="F:ATP binding"/>
    <property type="evidence" value="ECO:0007669"/>
    <property type="project" value="UniProtKB-UniRule"/>
</dbReference>
<evidence type="ECO:0000256" key="9">
    <source>
        <dbReference type="ARBA" id="ARBA00023235"/>
    </source>
</evidence>
<evidence type="ECO:0000313" key="16">
    <source>
        <dbReference type="Proteomes" id="UP000218627"/>
    </source>
</evidence>
<dbReference type="OrthoDB" id="9773982at2"/>
<dbReference type="AlphaFoldDB" id="A0A285NNQ2"/>
<dbReference type="Gene3D" id="3.40.50.300">
    <property type="entry name" value="P-loop containing nucleotide triphosphate hydrolases"/>
    <property type="match status" value="1"/>
</dbReference>
<evidence type="ECO:0000256" key="11">
    <source>
        <dbReference type="NCBIfam" id="TIGR00665"/>
    </source>
</evidence>
<dbReference type="Pfam" id="PF00772">
    <property type="entry name" value="DnaB"/>
    <property type="match status" value="1"/>
</dbReference>
<reference evidence="16" key="1">
    <citation type="submission" date="2017-09" db="EMBL/GenBank/DDBJ databases">
        <authorList>
            <person name="Varghese N."/>
            <person name="Submissions S."/>
        </authorList>
    </citation>
    <scope>NUCLEOTIDE SEQUENCE [LARGE SCALE GENOMIC DNA]</scope>
    <source>
        <strain evidence="16">DSM 2913</strain>
    </source>
</reference>
<keyword evidence="2 12" id="KW-0639">Primosome</keyword>
<dbReference type="GO" id="GO:0016887">
    <property type="term" value="F:ATP hydrolysis activity"/>
    <property type="evidence" value="ECO:0007669"/>
    <property type="project" value="RHEA"/>
</dbReference>
<evidence type="ECO:0000256" key="7">
    <source>
        <dbReference type="ARBA" id="ARBA00022840"/>
    </source>
</evidence>
<dbReference type="Proteomes" id="UP000218627">
    <property type="component" value="Unassembled WGS sequence"/>
</dbReference>
<evidence type="ECO:0000259" key="14">
    <source>
        <dbReference type="PROSITE" id="PS51199"/>
    </source>
</evidence>
<dbReference type="CDD" id="cd00984">
    <property type="entry name" value="DnaB_C"/>
    <property type="match status" value="1"/>
</dbReference>
<evidence type="ECO:0000256" key="2">
    <source>
        <dbReference type="ARBA" id="ARBA00022515"/>
    </source>
</evidence>
<dbReference type="GO" id="GO:0003677">
    <property type="term" value="F:DNA binding"/>
    <property type="evidence" value="ECO:0007669"/>
    <property type="project" value="UniProtKB-UniRule"/>
</dbReference>
<feature type="region of interest" description="Disordered" evidence="13">
    <location>
        <begin position="438"/>
        <end position="466"/>
    </location>
</feature>
<comment type="catalytic activity">
    <reaction evidence="10 12">
        <text>ATP + H2O = ADP + phosphate + H(+)</text>
        <dbReference type="Rhea" id="RHEA:13065"/>
        <dbReference type="ChEBI" id="CHEBI:15377"/>
        <dbReference type="ChEBI" id="CHEBI:15378"/>
        <dbReference type="ChEBI" id="CHEBI:30616"/>
        <dbReference type="ChEBI" id="CHEBI:43474"/>
        <dbReference type="ChEBI" id="CHEBI:456216"/>
        <dbReference type="EC" id="5.6.2.3"/>
    </reaction>
</comment>
<evidence type="ECO:0000256" key="8">
    <source>
        <dbReference type="ARBA" id="ARBA00023125"/>
    </source>
</evidence>
<dbReference type="EMBL" id="OBEN01000001">
    <property type="protein sequence ID" value="SNZ11079.1"/>
    <property type="molecule type" value="Genomic_DNA"/>
</dbReference>
<evidence type="ECO:0000256" key="1">
    <source>
        <dbReference type="ARBA" id="ARBA00008428"/>
    </source>
</evidence>
<dbReference type="GO" id="GO:1990077">
    <property type="term" value="C:primosome complex"/>
    <property type="evidence" value="ECO:0007669"/>
    <property type="project" value="UniProtKB-UniRule"/>
</dbReference>
<dbReference type="PROSITE" id="PS51199">
    <property type="entry name" value="SF4_HELICASE"/>
    <property type="match status" value="1"/>
</dbReference>
<dbReference type="Pfam" id="PF03796">
    <property type="entry name" value="DnaB_C"/>
    <property type="match status" value="1"/>
</dbReference>
<dbReference type="EC" id="5.6.2.3" evidence="11 12"/>
<keyword evidence="16" id="KW-1185">Reference proteome</keyword>
<feature type="compositionally biased region" description="Acidic residues" evidence="13">
    <location>
        <begin position="450"/>
        <end position="466"/>
    </location>
</feature>
<accession>A0A285NNQ2</accession>
<dbReference type="GO" id="GO:0005829">
    <property type="term" value="C:cytosol"/>
    <property type="evidence" value="ECO:0007669"/>
    <property type="project" value="TreeGrafter"/>
</dbReference>
<dbReference type="InterPro" id="IPR007694">
    <property type="entry name" value="DNA_helicase_DnaB-like_C"/>
</dbReference>
<evidence type="ECO:0000256" key="3">
    <source>
        <dbReference type="ARBA" id="ARBA00022705"/>
    </source>
</evidence>
<keyword evidence="9" id="KW-0413">Isomerase</keyword>
<proteinExistence type="inferred from homology"/>
<dbReference type="FunFam" id="3.40.50.300:FF:000351">
    <property type="entry name" value="Replicative DNA helicase"/>
    <property type="match status" value="1"/>
</dbReference>
<evidence type="ECO:0000313" key="15">
    <source>
        <dbReference type="EMBL" id="SNZ11079.1"/>
    </source>
</evidence>
<keyword evidence="4 12" id="KW-0547">Nucleotide-binding</keyword>
<dbReference type="NCBIfam" id="TIGR00665">
    <property type="entry name" value="DnaB"/>
    <property type="match status" value="1"/>
</dbReference>
<sequence>MTYLDIDPPHDELAERAILGAMILDPETIPQVLEYLREEDFYLENHRLLFSLLYKLWEDKGKDWDDIVLREYINRYGLSGRIDMSFVYALVDEAAKGALLEEAIKLVKEKSGLRSLMELSINTLKGIKEEPDFNRLIDFITHKVLEISEKQTITHYYHVKEVVSKVIDIIEKHRKEEKLITGRATGFLDLDVLTTGFHPSDLIIVAARPGMGKSSFMLSMAINMAMEEKVPVVIYSLEMSKEQLIMRALSMLSGVSLQNMRRGFIKEEERNKLIGAALELSRCEIYIDDTPTLSTTDLRIKTRKLKKEKGVEVAFIDYLQLLRPPVRKSSRQEEVAEISRNLKALAKELNVPVVALAQLSRQVEHRSDKRPQLADLRESGQIEQDADLIIFIHRPEYYKKSPPPEEQGIAEIIVAKQRQGPTGIVKVAFIKETASFRPLESASTQSVETYEPDLEELSEDDYDLDF</sequence>
<dbReference type="SUPFAM" id="SSF52540">
    <property type="entry name" value="P-loop containing nucleoside triphosphate hydrolases"/>
    <property type="match status" value="1"/>
</dbReference>
<keyword evidence="7 12" id="KW-0067">ATP-binding</keyword>
<dbReference type="InterPro" id="IPR036185">
    <property type="entry name" value="DNA_heli_DnaB-like_N_sf"/>
</dbReference>
<dbReference type="GO" id="GO:0006269">
    <property type="term" value="P:DNA replication, synthesis of primer"/>
    <property type="evidence" value="ECO:0007669"/>
    <property type="project" value="UniProtKB-UniRule"/>
</dbReference>
<dbReference type="PANTHER" id="PTHR30153:SF2">
    <property type="entry name" value="REPLICATIVE DNA HELICASE"/>
    <property type="match status" value="1"/>
</dbReference>
<keyword evidence="5 12" id="KW-0378">Hydrolase</keyword>
<organism evidence="15 16">
    <name type="scientific">Hydrogenobacter hydrogenophilus</name>
    <dbReference type="NCBI Taxonomy" id="35835"/>
    <lineage>
        <taxon>Bacteria</taxon>
        <taxon>Pseudomonadati</taxon>
        <taxon>Aquificota</taxon>
        <taxon>Aquificia</taxon>
        <taxon>Aquificales</taxon>
        <taxon>Aquificaceae</taxon>
        <taxon>Hydrogenobacter</taxon>
    </lineage>
</organism>
<protein>
    <recommendedName>
        <fullName evidence="11 12">Replicative DNA helicase</fullName>
        <ecNumber evidence="11 12">5.6.2.3</ecNumber>
    </recommendedName>
</protein>
<feature type="domain" description="SF4 helicase" evidence="14">
    <location>
        <begin position="176"/>
        <end position="443"/>
    </location>
</feature>